<organism evidence="2 3">
    <name type="scientific">Candidatus Shapirobacteria bacterium CG10_big_fil_rev_8_21_14_0_10_38_14</name>
    <dbReference type="NCBI Taxonomy" id="1974483"/>
    <lineage>
        <taxon>Bacteria</taxon>
        <taxon>Candidatus Shapironibacteriota</taxon>
    </lineage>
</organism>
<gene>
    <name evidence="2" type="ORF">COU96_01720</name>
</gene>
<keyword evidence="1" id="KW-1133">Transmembrane helix</keyword>
<reference evidence="3" key="1">
    <citation type="submission" date="2017-09" db="EMBL/GenBank/DDBJ databases">
        <title>Depth-based differentiation of microbial function through sediment-hosted aquifers and enrichment of novel symbionts in the deep terrestrial subsurface.</title>
        <authorList>
            <person name="Probst A.J."/>
            <person name="Ladd B."/>
            <person name="Jarett J.K."/>
            <person name="Geller-Mcgrath D.E."/>
            <person name="Sieber C.M.K."/>
            <person name="Emerson J.B."/>
            <person name="Anantharaman K."/>
            <person name="Thomas B.C."/>
            <person name="Malmstrom R."/>
            <person name="Stieglmeier M."/>
            <person name="Klingl A."/>
            <person name="Woyke T."/>
            <person name="Ryan C.M."/>
            <person name="Banfield J.F."/>
        </authorList>
    </citation>
    <scope>NUCLEOTIDE SEQUENCE [LARGE SCALE GENOMIC DNA]</scope>
</reference>
<evidence type="ECO:0000256" key="1">
    <source>
        <dbReference type="SAM" id="Phobius"/>
    </source>
</evidence>
<evidence type="ECO:0000313" key="3">
    <source>
        <dbReference type="Proteomes" id="UP000229500"/>
    </source>
</evidence>
<dbReference type="AlphaFoldDB" id="A0A2M8L5K3"/>
<keyword evidence="1" id="KW-0472">Membrane</keyword>
<name>A0A2M8L5K3_9BACT</name>
<proteinExistence type="predicted"/>
<evidence type="ECO:0000313" key="2">
    <source>
        <dbReference type="EMBL" id="PJE69058.1"/>
    </source>
</evidence>
<comment type="caution">
    <text evidence="2">The sequence shown here is derived from an EMBL/GenBank/DDBJ whole genome shotgun (WGS) entry which is preliminary data.</text>
</comment>
<feature type="transmembrane region" description="Helical" evidence="1">
    <location>
        <begin position="12"/>
        <end position="38"/>
    </location>
</feature>
<protein>
    <submittedName>
        <fullName evidence="2">Uncharacterized protein</fullName>
    </submittedName>
</protein>
<feature type="transmembrane region" description="Helical" evidence="1">
    <location>
        <begin position="44"/>
        <end position="66"/>
    </location>
</feature>
<accession>A0A2M8L5K3</accession>
<sequence>MKRRLLLIKIIFLGLLLFAFILVIVSIPIVVTTYIYFATEDYPLVVRLPIIVLLGGFSFLMTYLGLKKGFSKKKKKNAPESKLP</sequence>
<dbReference type="Proteomes" id="UP000229500">
    <property type="component" value="Unassembled WGS sequence"/>
</dbReference>
<dbReference type="EMBL" id="PFEL01000065">
    <property type="protein sequence ID" value="PJE69058.1"/>
    <property type="molecule type" value="Genomic_DNA"/>
</dbReference>
<keyword evidence="1" id="KW-0812">Transmembrane</keyword>